<dbReference type="Gene3D" id="4.10.80.30">
    <property type="entry name" value="DNA polymerase, domain 6"/>
    <property type="match status" value="1"/>
</dbReference>
<name>M9LMC8_PAEPP</name>
<dbReference type="Pfam" id="PF01832">
    <property type="entry name" value="Glucosaminidase"/>
    <property type="match status" value="1"/>
</dbReference>
<sequence length="245" mass="27778">MEKLTRAEFIRKLAPYAIADMYITKVPASITIAQGILESADGNSGLTVKANNLFGIKGSGTAGFVYMATKEYSGGKWITIDAKFRKYNNWGESVADHSALIQNGVSWNRKLYHKVLGADGQTAAHEVAAAGYATDPAYADKLIRLMDDWNLYQYDIKEEVQPMTAAEKKAFEELQETVKKQVDHIEKQAERIEKLENQRDIPAPEWAQEAAEYYYPHMNPKTGSYDFWRTLTIQYRKEKGNHRLG</sequence>
<evidence type="ECO:0000256" key="1">
    <source>
        <dbReference type="ARBA" id="ARBA00022801"/>
    </source>
</evidence>
<evidence type="ECO:0000313" key="5">
    <source>
        <dbReference type="Proteomes" id="UP000029453"/>
    </source>
</evidence>
<dbReference type="GO" id="GO:0004040">
    <property type="term" value="F:amidase activity"/>
    <property type="evidence" value="ECO:0007669"/>
    <property type="project" value="InterPro"/>
</dbReference>
<dbReference type="Gene3D" id="1.10.530.10">
    <property type="match status" value="1"/>
</dbReference>
<reference evidence="4 5" key="1">
    <citation type="submission" date="2012-10" db="EMBL/GenBank/DDBJ databases">
        <title>Draft Genome Sequence of Paenibacillus popilliae ATCC 14706T.</title>
        <authorList>
            <person name="Iiyama K."/>
            <person name="Mori K."/>
            <person name="Mon H."/>
            <person name="Chieda Y."/>
            <person name="Lee J.M."/>
            <person name="Kusakabe T."/>
            <person name="Tashiro K."/>
            <person name="Asano S."/>
            <person name="Yasunaga-Aoki C."/>
            <person name="Shimizu S."/>
        </authorList>
    </citation>
    <scope>NUCLEOTIDE SEQUENCE [LARGE SCALE GENOMIC DNA]</scope>
    <source>
        <strain evidence="4 5">ATCC 14706</strain>
    </source>
</reference>
<dbReference type="AlphaFoldDB" id="M9LMC8"/>
<dbReference type="InterPro" id="IPR002901">
    <property type="entry name" value="MGlyc_endo_b_GlcNAc-like_dom"/>
</dbReference>
<protein>
    <submittedName>
        <fullName evidence="4">Muramidase</fullName>
    </submittedName>
</protein>
<proteinExistence type="predicted"/>
<organism evidence="4 5">
    <name type="scientific">Paenibacillus popilliae ATCC 14706</name>
    <dbReference type="NCBI Taxonomy" id="1212764"/>
    <lineage>
        <taxon>Bacteria</taxon>
        <taxon>Bacillati</taxon>
        <taxon>Bacillota</taxon>
        <taxon>Bacilli</taxon>
        <taxon>Bacillales</taxon>
        <taxon>Paenibacillaceae</taxon>
        <taxon>Paenibacillus</taxon>
    </lineage>
</organism>
<dbReference type="RefSeq" id="WP_006284575.1">
    <property type="nucleotide sequence ID" value="NZ_BALG01000026.1"/>
</dbReference>
<accession>M9LMC8</accession>
<comment type="caution">
    <text evidence="4">The sequence shown here is derived from an EMBL/GenBank/DDBJ whole genome shotgun (WGS) entry which is preliminary data.</text>
</comment>
<dbReference type="PANTHER" id="PTHR33308">
    <property type="entry name" value="PEPTIDOGLYCAN HYDROLASE FLGJ"/>
    <property type="match status" value="1"/>
</dbReference>
<gene>
    <name evidence="4" type="ORF">PPOP_0626</name>
</gene>
<evidence type="ECO:0000259" key="3">
    <source>
        <dbReference type="SMART" id="SM00047"/>
    </source>
</evidence>
<dbReference type="PANTHER" id="PTHR33308:SF10">
    <property type="entry name" value="EXO-GLUCOSAMINIDASE LYTG"/>
    <property type="match status" value="1"/>
</dbReference>
<dbReference type="InterPro" id="IPR051056">
    <property type="entry name" value="Glycosyl_Hydrolase_73"/>
</dbReference>
<dbReference type="EMBL" id="BALG01000026">
    <property type="protein sequence ID" value="GAC41276.1"/>
    <property type="molecule type" value="Genomic_DNA"/>
</dbReference>
<evidence type="ECO:0000313" key="4">
    <source>
        <dbReference type="EMBL" id="GAC41276.1"/>
    </source>
</evidence>
<feature type="domain" description="Mannosyl-glycoprotein endo-beta-N-acetylglucosamidase-like" evidence="3">
    <location>
        <begin position="1"/>
        <end position="155"/>
    </location>
</feature>
<feature type="coiled-coil region" evidence="2">
    <location>
        <begin position="168"/>
        <end position="198"/>
    </location>
</feature>
<dbReference type="SMART" id="SM00047">
    <property type="entry name" value="LYZ2"/>
    <property type="match status" value="1"/>
</dbReference>
<keyword evidence="1" id="KW-0378">Hydrolase</keyword>
<keyword evidence="5" id="KW-1185">Reference proteome</keyword>
<keyword evidence="2" id="KW-0175">Coiled coil</keyword>
<dbReference type="Proteomes" id="UP000029453">
    <property type="component" value="Unassembled WGS sequence"/>
</dbReference>
<evidence type="ECO:0000256" key="2">
    <source>
        <dbReference type="SAM" id="Coils"/>
    </source>
</evidence>